<reference evidence="13 14" key="1">
    <citation type="journal article" date="2024" name="Ann. Entomol. Soc. Am.">
        <title>Genomic analyses of the southern and eastern yellowjacket wasps (Hymenoptera: Vespidae) reveal evolutionary signatures of social life.</title>
        <authorList>
            <person name="Catto M.A."/>
            <person name="Caine P.B."/>
            <person name="Orr S.E."/>
            <person name="Hunt B.G."/>
            <person name="Goodisman M.A.D."/>
        </authorList>
    </citation>
    <scope>NUCLEOTIDE SEQUENCE [LARGE SCALE GENOMIC DNA]</scope>
    <source>
        <strain evidence="13">233</strain>
        <tissue evidence="13">Head and thorax</tissue>
    </source>
</reference>
<accession>A0ABD2A154</accession>
<feature type="transmembrane region" description="Helical" evidence="12">
    <location>
        <begin position="962"/>
        <end position="985"/>
    </location>
</feature>
<evidence type="ECO:0000313" key="13">
    <source>
        <dbReference type="EMBL" id="KAL2714339.1"/>
    </source>
</evidence>
<evidence type="ECO:0000256" key="11">
    <source>
        <dbReference type="SAM" id="MobiDB-lite"/>
    </source>
</evidence>
<evidence type="ECO:0000256" key="10">
    <source>
        <dbReference type="ARBA" id="ARBA00023303"/>
    </source>
</evidence>
<keyword evidence="3" id="KW-0813">Transport</keyword>
<feature type="compositionally biased region" description="Low complexity" evidence="11">
    <location>
        <begin position="405"/>
        <end position="417"/>
    </location>
</feature>
<feature type="transmembrane region" description="Helical" evidence="12">
    <location>
        <begin position="781"/>
        <end position="801"/>
    </location>
</feature>
<dbReference type="GO" id="GO:0005886">
    <property type="term" value="C:plasma membrane"/>
    <property type="evidence" value="ECO:0007669"/>
    <property type="project" value="UniProtKB-SubCell"/>
</dbReference>
<feature type="transmembrane region" description="Helical" evidence="12">
    <location>
        <begin position="857"/>
        <end position="881"/>
    </location>
</feature>
<feature type="compositionally biased region" description="Basic and acidic residues" evidence="11">
    <location>
        <begin position="358"/>
        <end position="375"/>
    </location>
</feature>
<evidence type="ECO:0000256" key="2">
    <source>
        <dbReference type="ARBA" id="ARBA00006513"/>
    </source>
</evidence>
<comment type="subcellular location">
    <subcellularLocation>
        <location evidence="1">Cell membrane</location>
        <topology evidence="1">Multi-pass membrane protein</topology>
    </subcellularLocation>
</comment>
<dbReference type="Pfam" id="PF03189">
    <property type="entry name" value="Otopetrin"/>
    <property type="match status" value="1"/>
</dbReference>
<dbReference type="GO" id="GO:0015252">
    <property type="term" value="F:proton channel activity"/>
    <property type="evidence" value="ECO:0007669"/>
    <property type="project" value="UniProtKB-ARBA"/>
</dbReference>
<feature type="transmembrane region" description="Helical" evidence="12">
    <location>
        <begin position="813"/>
        <end position="836"/>
    </location>
</feature>
<dbReference type="Proteomes" id="UP001607302">
    <property type="component" value="Unassembled WGS sequence"/>
</dbReference>
<feature type="transmembrane region" description="Helical" evidence="12">
    <location>
        <begin position="615"/>
        <end position="637"/>
    </location>
</feature>
<keyword evidence="6" id="KW-0375">Hydrogen ion transport</keyword>
<proteinExistence type="inferred from homology"/>
<evidence type="ECO:0000256" key="4">
    <source>
        <dbReference type="ARBA" id="ARBA00022475"/>
    </source>
</evidence>
<evidence type="ECO:0000256" key="1">
    <source>
        <dbReference type="ARBA" id="ARBA00004651"/>
    </source>
</evidence>
<gene>
    <name evidence="13" type="ORF">V1478_016896</name>
</gene>
<sequence>MVAELTDIYTTNVERKAVGDTRDRLWRRPKWIETATREPIYSVLDVNEEPASAWASARANHLPLVCPERNPLVVVISAVKDVYEPKAPDRCPESFKKYDTNAIRFDLEEHALYSVVEKRKRANRSIRSADKTQPDEELQGCLRLTSRRSVSRASRLYRFDEMYANENDTEGRKDEENENAEEDGEDDDKDFHPTVSHSRLTAVAVPRGIVGLVGPYRVYQNPNEKREYMLREEELVEDVVDSVSDAAVSRKNWSGEPHRRAKWKIREDDEETLVPDIRRLPSFQEYEINGPTEEVDKVGLDMSEWKRVDERCVEHGTEDSKFRSNGFADKVEAILSGKEERIAVAVAVDTFEISSDDAPSKEEKASNEQQDKDSLNETASTAGGNVEGVPSGTPGRGERNKENESAAAQLSSSSPPSRSLVSRILARARSPNDLLDHTEPFSQLWIVLSNVYGELVIVLMMALCLAEVMDTPVPLLSLQGIFLMYLYVGSIAVIIGIYIWVLFDSCASLNGTRSGIDDVEIGGTSITRFGSLKRAHISRARTAPTSFYIRVGALLFGLATLVFNGLEMAMHSMMQGAECLSDVVFAHPVLHGLFTFLQMHFLFVNSQVLVERFGLAARFGFTHLAATNIAVWARLVIWDSAQEWTYFVYLAQRGSQTSASTLNLRGFPGSLTRHSRDLLVDTSSEDRSIFKPYRPISNEQISQVIALQECLNTNTLGQLWTSSLPFLYPFIVQFSLIAAAVTFVMGQNVGRSRVPLKQKFHGSKDLTSHARVGCDGSSKGLFLGILCMVAGIVVILIFLVVREDEHFSTVTLSWLTCGTLIGILALSGLMTSTGLIQIRQMPVVTRAPAALDSLLSNVAIFGVQLYSIFTIVVCACSLALLEAETEDEEENEDSSFSFGTSENRGQAEEGDARQTRGRHIMLLSASILQLIQCFAQSTLIAETSRRSCITRFQMLAKPGRQVITFLLFSNAVLWAFDTVITQNWISQELQLRFFGVLVWGILSRIGLPKLLQESQNPPCPHYPRYHEGMLVDVKDEDKEISCMVEKIPKRLLCRNTLTLSSRHFIPYIDSSSWLYVDPNPIFHVATPATYTQYLEHTMPPPKRKIHRRHHHHHPRHRHHRQYHERHRRVVSDPGKGTWNPLDNPSQTKQRRRGFSFSEYINDVPAPTKEISIIHRNSEDKILPSEETSASTFRKVPWHPNLHMLKIRRT</sequence>
<evidence type="ECO:0000256" key="3">
    <source>
        <dbReference type="ARBA" id="ARBA00022448"/>
    </source>
</evidence>
<name>A0ABD2A154_VESSQ</name>
<dbReference type="EMBL" id="JAUDFV010000157">
    <property type="protein sequence ID" value="KAL2714339.1"/>
    <property type="molecule type" value="Genomic_DNA"/>
</dbReference>
<feature type="transmembrane region" description="Helical" evidence="12">
    <location>
        <begin position="585"/>
        <end position="603"/>
    </location>
</feature>
<dbReference type="PANTHER" id="PTHR21522">
    <property type="entry name" value="PROTON CHANNEL OTOP"/>
    <property type="match status" value="1"/>
</dbReference>
<feature type="compositionally biased region" description="Acidic residues" evidence="11">
    <location>
        <begin position="176"/>
        <end position="188"/>
    </location>
</feature>
<organism evidence="13 14">
    <name type="scientific">Vespula squamosa</name>
    <name type="common">Southern yellow jacket</name>
    <name type="synonym">Wasp</name>
    <dbReference type="NCBI Taxonomy" id="30214"/>
    <lineage>
        <taxon>Eukaryota</taxon>
        <taxon>Metazoa</taxon>
        <taxon>Ecdysozoa</taxon>
        <taxon>Arthropoda</taxon>
        <taxon>Hexapoda</taxon>
        <taxon>Insecta</taxon>
        <taxon>Pterygota</taxon>
        <taxon>Neoptera</taxon>
        <taxon>Endopterygota</taxon>
        <taxon>Hymenoptera</taxon>
        <taxon>Apocrita</taxon>
        <taxon>Aculeata</taxon>
        <taxon>Vespoidea</taxon>
        <taxon>Vespidae</taxon>
        <taxon>Vespinae</taxon>
        <taxon>Vespula</taxon>
    </lineage>
</organism>
<evidence type="ECO:0000256" key="9">
    <source>
        <dbReference type="ARBA" id="ARBA00023136"/>
    </source>
</evidence>
<keyword evidence="10" id="KW-0407">Ion channel</keyword>
<evidence type="ECO:0000256" key="12">
    <source>
        <dbReference type="SAM" id="Phobius"/>
    </source>
</evidence>
<feature type="region of interest" description="Disordered" evidence="11">
    <location>
        <begin position="355"/>
        <end position="417"/>
    </location>
</feature>
<evidence type="ECO:0000256" key="6">
    <source>
        <dbReference type="ARBA" id="ARBA00022781"/>
    </source>
</evidence>
<feature type="transmembrane region" description="Helical" evidence="12">
    <location>
        <begin position="920"/>
        <end position="941"/>
    </location>
</feature>
<dbReference type="InterPro" id="IPR004878">
    <property type="entry name" value="Otopetrin"/>
</dbReference>
<evidence type="ECO:0000256" key="8">
    <source>
        <dbReference type="ARBA" id="ARBA00023065"/>
    </source>
</evidence>
<feature type="transmembrane region" description="Helical" evidence="12">
    <location>
        <begin position="481"/>
        <end position="503"/>
    </location>
</feature>
<feature type="transmembrane region" description="Helical" evidence="12">
    <location>
        <begin position="444"/>
        <end position="469"/>
    </location>
</feature>
<keyword evidence="8" id="KW-0406">Ion transport</keyword>
<feature type="transmembrane region" description="Helical" evidence="12">
    <location>
        <begin position="547"/>
        <end position="565"/>
    </location>
</feature>
<keyword evidence="9 12" id="KW-0472">Membrane</keyword>
<feature type="region of interest" description="Disordered" evidence="11">
    <location>
        <begin position="1102"/>
        <end position="1155"/>
    </location>
</feature>
<dbReference type="PANTHER" id="PTHR21522:SF32">
    <property type="entry name" value="OTOPETRIN-2"/>
    <property type="match status" value="1"/>
</dbReference>
<comment type="similarity">
    <text evidence="2">Belongs to the otopetrin family.</text>
</comment>
<evidence type="ECO:0000256" key="7">
    <source>
        <dbReference type="ARBA" id="ARBA00022989"/>
    </source>
</evidence>
<keyword evidence="14" id="KW-1185">Reference proteome</keyword>
<feature type="transmembrane region" description="Helical" evidence="12">
    <location>
        <begin position="726"/>
        <end position="746"/>
    </location>
</feature>
<keyword evidence="5 12" id="KW-0812">Transmembrane</keyword>
<protein>
    <submittedName>
        <fullName evidence="13">Proton channel OtopLc-like</fullName>
    </submittedName>
</protein>
<feature type="region of interest" description="Disordered" evidence="11">
    <location>
        <begin position="887"/>
        <end position="913"/>
    </location>
</feature>
<keyword evidence="4" id="KW-1003">Cell membrane</keyword>
<feature type="region of interest" description="Disordered" evidence="11">
    <location>
        <begin position="161"/>
        <end position="193"/>
    </location>
</feature>
<dbReference type="AlphaFoldDB" id="A0ABD2A154"/>
<evidence type="ECO:0000313" key="14">
    <source>
        <dbReference type="Proteomes" id="UP001607302"/>
    </source>
</evidence>
<keyword evidence="7 12" id="KW-1133">Transmembrane helix</keyword>
<feature type="compositionally biased region" description="Basic residues" evidence="11">
    <location>
        <begin position="1102"/>
        <end position="1128"/>
    </location>
</feature>
<evidence type="ECO:0000256" key="5">
    <source>
        <dbReference type="ARBA" id="ARBA00022692"/>
    </source>
</evidence>
<comment type="caution">
    <text evidence="13">The sequence shown here is derived from an EMBL/GenBank/DDBJ whole genome shotgun (WGS) entry which is preliminary data.</text>
</comment>